<dbReference type="PROSITE" id="PS50106">
    <property type="entry name" value="PDZ"/>
    <property type="match status" value="1"/>
</dbReference>
<evidence type="ECO:0000256" key="2">
    <source>
        <dbReference type="ARBA" id="ARBA00022801"/>
    </source>
</evidence>
<dbReference type="InterPro" id="IPR051201">
    <property type="entry name" value="Chloro_Bact_Ser_Proteases"/>
</dbReference>
<evidence type="ECO:0000259" key="3">
    <source>
        <dbReference type="PROSITE" id="PS50106"/>
    </source>
</evidence>
<dbReference type="PANTHER" id="PTHR43343:SF3">
    <property type="entry name" value="PROTEASE DO-LIKE 8, CHLOROPLASTIC"/>
    <property type="match status" value="1"/>
</dbReference>
<sequence>MHTNVDIAAPAKRLRRFSVMARWCSVAILTLLLTSPGRGVAQDITPAQPGRYAAPYDQSRGVHSYAPLIKKAMRSVVRIHTLKRVKVKGKMQLKRASVGTGVVIDAGAGLVMTNEHVVAPGKVWAVEPTDQKPLPAQLIGADKATDLALLKADLTNIPAIKFADSAVLEVGDLVFAIGYPFGLDQTVSSGIISGLNRRGFADSSKEIRVEDFIQTDAAINSGNSGGPLVNSAGMAVGINTFILSKSGDSTGLGFSVPSRIAVAVARQLRQFGQMRRGVLGVALDTLTPESAKALGVDVDSGALLTQVRPNTPAAQVGLQVGDVITGAGRQLIESATDFLNFIRLVPANEPVRLYVRRGGEALLFEVALRPLGGRQTQSARSSTSPISGHEPSHVFYGATFAARPKVITPGAGASGVSVASVQKGSLAHSRGLRVADVVTHVNRQPIGAD</sequence>
<dbReference type="SMART" id="SM00228">
    <property type="entry name" value="PDZ"/>
    <property type="match status" value="1"/>
</dbReference>
<dbReference type="AlphaFoldDB" id="W4MHS4"/>
<dbReference type="Gene3D" id="2.40.10.120">
    <property type="match status" value="1"/>
</dbReference>
<name>W4MHS4_9BACT</name>
<dbReference type="InterPro" id="IPR001478">
    <property type="entry name" value="PDZ"/>
</dbReference>
<evidence type="ECO:0000256" key="1">
    <source>
        <dbReference type="ARBA" id="ARBA00022670"/>
    </source>
</evidence>
<dbReference type="Pfam" id="PF13365">
    <property type="entry name" value="Trypsin_2"/>
    <property type="match status" value="1"/>
</dbReference>
<protein>
    <recommendedName>
        <fullName evidence="3">PDZ domain-containing protein</fullName>
    </recommendedName>
</protein>
<gene>
    <name evidence="4" type="ORF">ETSY2_00520</name>
</gene>
<feature type="non-terminal residue" evidence="4">
    <location>
        <position position="449"/>
    </location>
</feature>
<dbReference type="Proteomes" id="UP000019140">
    <property type="component" value="Unassembled WGS sequence"/>
</dbReference>
<feature type="domain" description="PDZ" evidence="3">
    <location>
        <begin position="283"/>
        <end position="359"/>
    </location>
</feature>
<keyword evidence="2" id="KW-0378">Hydrolase</keyword>
<proteinExistence type="predicted"/>
<comment type="caution">
    <text evidence="4">The sequence shown here is derived from an EMBL/GenBank/DDBJ whole genome shotgun (WGS) entry which is preliminary data.</text>
</comment>
<dbReference type="GO" id="GO:0004252">
    <property type="term" value="F:serine-type endopeptidase activity"/>
    <property type="evidence" value="ECO:0007669"/>
    <property type="project" value="InterPro"/>
</dbReference>
<dbReference type="GO" id="GO:0006508">
    <property type="term" value="P:proteolysis"/>
    <property type="evidence" value="ECO:0007669"/>
    <property type="project" value="UniProtKB-KW"/>
</dbReference>
<dbReference type="EMBL" id="AZHX01000017">
    <property type="protein sequence ID" value="ETX09262.1"/>
    <property type="molecule type" value="Genomic_DNA"/>
</dbReference>
<dbReference type="InterPro" id="IPR001940">
    <property type="entry name" value="Peptidase_S1C"/>
</dbReference>
<dbReference type="PANTHER" id="PTHR43343">
    <property type="entry name" value="PEPTIDASE S12"/>
    <property type="match status" value="1"/>
</dbReference>
<keyword evidence="1" id="KW-0645">Protease</keyword>
<dbReference type="InterPro" id="IPR036034">
    <property type="entry name" value="PDZ_sf"/>
</dbReference>
<organism evidence="4 5">
    <name type="scientific">Candidatus Entotheonella gemina</name>
    <dbReference type="NCBI Taxonomy" id="1429439"/>
    <lineage>
        <taxon>Bacteria</taxon>
        <taxon>Pseudomonadati</taxon>
        <taxon>Nitrospinota/Tectimicrobiota group</taxon>
        <taxon>Candidatus Tectimicrobiota</taxon>
        <taxon>Candidatus Entotheonellia</taxon>
        <taxon>Candidatus Entotheonellales</taxon>
        <taxon>Candidatus Entotheonellaceae</taxon>
        <taxon>Candidatus Entotheonella</taxon>
    </lineage>
</organism>
<keyword evidence="5" id="KW-1185">Reference proteome</keyword>
<evidence type="ECO:0000313" key="5">
    <source>
        <dbReference type="Proteomes" id="UP000019140"/>
    </source>
</evidence>
<dbReference type="SUPFAM" id="SSF50494">
    <property type="entry name" value="Trypsin-like serine proteases"/>
    <property type="match status" value="1"/>
</dbReference>
<accession>W4MHS4</accession>
<dbReference type="HOGENOM" id="CLU_020120_1_1_7"/>
<dbReference type="InterPro" id="IPR009003">
    <property type="entry name" value="Peptidase_S1_PA"/>
</dbReference>
<reference evidence="4 5" key="1">
    <citation type="journal article" date="2014" name="Nature">
        <title>An environmental bacterial taxon with a large and distinct metabolic repertoire.</title>
        <authorList>
            <person name="Wilson M.C."/>
            <person name="Mori T."/>
            <person name="Ruckert C."/>
            <person name="Uria A.R."/>
            <person name="Helf M.J."/>
            <person name="Takada K."/>
            <person name="Gernert C."/>
            <person name="Steffens U.A."/>
            <person name="Heycke N."/>
            <person name="Schmitt S."/>
            <person name="Rinke C."/>
            <person name="Helfrich E.J."/>
            <person name="Brachmann A.O."/>
            <person name="Gurgui C."/>
            <person name="Wakimoto T."/>
            <person name="Kracht M."/>
            <person name="Crusemann M."/>
            <person name="Hentschel U."/>
            <person name="Abe I."/>
            <person name="Matsunaga S."/>
            <person name="Kalinowski J."/>
            <person name="Takeyama H."/>
            <person name="Piel J."/>
        </authorList>
    </citation>
    <scope>NUCLEOTIDE SEQUENCE [LARGE SCALE GENOMIC DNA]</scope>
    <source>
        <strain evidence="5">TSY2</strain>
    </source>
</reference>
<dbReference type="SUPFAM" id="SSF50156">
    <property type="entry name" value="PDZ domain-like"/>
    <property type="match status" value="2"/>
</dbReference>
<dbReference type="PRINTS" id="PR00834">
    <property type="entry name" value="PROTEASES2C"/>
</dbReference>
<evidence type="ECO:0000313" key="4">
    <source>
        <dbReference type="EMBL" id="ETX09262.1"/>
    </source>
</evidence>
<dbReference type="Pfam" id="PF13180">
    <property type="entry name" value="PDZ_2"/>
    <property type="match status" value="1"/>
</dbReference>
<dbReference type="Gene3D" id="2.30.42.10">
    <property type="match status" value="2"/>
</dbReference>